<keyword evidence="6" id="KW-0325">Glycoprotein</keyword>
<feature type="compositionally biased region" description="Basic and acidic residues" evidence="9">
    <location>
        <begin position="47"/>
        <end position="59"/>
    </location>
</feature>
<protein>
    <submittedName>
        <fullName evidence="10">Uncharacterized protein</fullName>
    </submittedName>
</protein>
<evidence type="ECO:0000256" key="1">
    <source>
        <dbReference type="ARBA" id="ARBA00022448"/>
    </source>
</evidence>
<sequence>MSPSSACSSSSSADLTAVHAGLVAFRTVVAGVVQDYRRLCRERGRARAKRELEKQTSRDPHRRPSAGPGPRLRGELQSRLLDTEGFLAACAEGRLVRVRAFVQNGGDVDVEGSDGRWGLLEAVQKGRLETAAKLLASGADVERRIPEEAGGLSVLHIAAAAGDSGMVQLLLRVGASSTAKSMPGLQSPLTLLLSSIAARDEPVPSPEEVACIRLLCREMLADDQGESFEQVDVHGLSALDYATQVRHEEIATALAEVRHSSAPPALAPRKAS</sequence>
<reference evidence="10" key="1">
    <citation type="submission" date="2021-01" db="EMBL/GenBank/DDBJ databases">
        <authorList>
            <person name="Corre E."/>
            <person name="Pelletier E."/>
            <person name="Niang G."/>
            <person name="Scheremetjew M."/>
            <person name="Finn R."/>
            <person name="Kale V."/>
            <person name="Holt S."/>
            <person name="Cochrane G."/>
            <person name="Meng A."/>
            <person name="Brown T."/>
            <person name="Cohen L."/>
        </authorList>
    </citation>
    <scope>NUCLEOTIDE SEQUENCE</scope>
    <source>
        <strain evidence="10">CCMP1243</strain>
    </source>
</reference>
<dbReference type="PANTHER" id="PTHR47143">
    <property type="entry name" value="TRANSIENT RECEPTOR POTENTIAL CATION CHANNEL PROTEIN PAINLESS"/>
    <property type="match status" value="1"/>
</dbReference>
<evidence type="ECO:0000256" key="3">
    <source>
        <dbReference type="ARBA" id="ARBA00022737"/>
    </source>
</evidence>
<keyword evidence="3" id="KW-0677">Repeat</keyword>
<keyword evidence="2" id="KW-0716">Sensory transduction</keyword>
<evidence type="ECO:0000256" key="7">
    <source>
        <dbReference type="ARBA" id="ARBA00023303"/>
    </source>
</evidence>
<gene>
    <name evidence="10" type="ORF">RMAR1173_LOCUS8353</name>
</gene>
<evidence type="ECO:0000256" key="6">
    <source>
        <dbReference type="ARBA" id="ARBA00023180"/>
    </source>
</evidence>
<evidence type="ECO:0000256" key="9">
    <source>
        <dbReference type="SAM" id="MobiDB-lite"/>
    </source>
</evidence>
<dbReference type="SUPFAM" id="SSF48403">
    <property type="entry name" value="Ankyrin repeat"/>
    <property type="match status" value="1"/>
</dbReference>
<evidence type="ECO:0000256" key="4">
    <source>
        <dbReference type="ARBA" id="ARBA00023043"/>
    </source>
</evidence>
<name>A0A7S2RVC5_9STRA</name>
<dbReference type="InterPro" id="IPR052076">
    <property type="entry name" value="TRP_cation_channel"/>
</dbReference>
<dbReference type="Pfam" id="PF13637">
    <property type="entry name" value="Ank_4"/>
    <property type="match status" value="1"/>
</dbReference>
<dbReference type="InterPro" id="IPR036770">
    <property type="entry name" value="Ankyrin_rpt-contain_sf"/>
</dbReference>
<organism evidence="10">
    <name type="scientific">Rhizochromulina marina</name>
    <dbReference type="NCBI Taxonomy" id="1034831"/>
    <lineage>
        <taxon>Eukaryota</taxon>
        <taxon>Sar</taxon>
        <taxon>Stramenopiles</taxon>
        <taxon>Ochrophyta</taxon>
        <taxon>Dictyochophyceae</taxon>
        <taxon>Rhizochromulinales</taxon>
        <taxon>Rhizochromulina</taxon>
    </lineage>
</organism>
<dbReference type="EMBL" id="HBHJ01012799">
    <property type="protein sequence ID" value="CAD9681694.1"/>
    <property type="molecule type" value="Transcribed_RNA"/>
</dbReference>
<dbReference type="GO" id="GO:1902495">
    <property type="term" value="C:transmembrane transporter complex"/>
    <property type="evidence" value="ECO:0007669"/>
    <property type="project" value="TreeGrafter"/>
</dbReference>
<feature type="region of interest" description="Disordered" evidence="9">
    <location>
        <begin position="47"/>
        <end position="73"/>
    </location>
</feature>
<keyword evidence="4 8" id="KW-0040">ANK repeat</keyword>
<dbReference type="PANTHER" id="PTHR47143:SF1">
    <property type="entry name" value="ION_TRANS DOMAIN-CONTAINING PROTEIN"/>
    <property type="match status" value="1"/>
</dbReference>
<accession>A0A7S2RVC5</accession>
<dbReference type="AlphaFoldDB" id="A0A7S2RVC5"/>
<evidence type="ECO:0000256" key="2">
    <source>
        <dbReference type="ARBA" id="ARBA00022606"/>
    </source>
</evidence>
<dbReference type="InterPro" id="IPR002110">
    <property type="entry name" value="Ankyrin_rpt"/>
</dbReference>
<feature type="repeat" description="ANK" evidence="8">
    <location>
        <begin position="150"/>
        <end position="182"/>
    </location>
</feature>
<evidence type="ECO:0000256" key="8">
    <source>
        <dbReference type="PROSITE-ProRule" id="PRU00023"/>
    </source>
</evidence>
<evidence type="ECO:0000313" key="10">
    <source>
        <dbReference type="EMBL" id="CAD9681694.1"/>
    </source>
</evidence>
<dbReference type="Gene3D" id="1.25.40.20">
    <property type="entry name" value="Ankyrin repeat-containing domain"/>
    <property type="match status" value="1"/>
</dbReference>
<keyword evidence="7" id="KW-0407">Ion channel</keyword>
<dbReference type="GO" id="GO:0034220">
    <property type="term" value="P:monoatomic ion transmembrane transport"/>
    <property type="evidence" value="ECO:0007669"/>
    <property type="project" value="UniProtKB-KW"/>
</dbReference>
<keyword evidence="1" id="KW-0813">Transport</keyword>
<dbReference type="PROSITE" id="PS50088">
    <property type="entry name" value="ANK_REPEAT"/>
    <property type="match status" value="1"/>
</dbReference>
<dbReference type="SMART" id="SM00248">
    <property type="entry name" value="ANK"/>
    <property type="match status" value="4"/>
</dbReference>
<dbReference type="PROSITE" id="PS50297">
    <property type="entry name" value="ANK_REP_REGION"/>
    <property type="match status" value="1"/>
</dbReference>
<evidence type="ECO:0000256" key="5">
    <source>
        <dbReference type="ARBA" id="ARBA00023065"/>
    </source>
</evidence>
<proteinExistence type="predicted"/>
<dbReference type="GO" id="GO:0022857">
    <property type="term" value="F:transmembrane transporter activity"/>
    <property type="evidence" value="ECO:0007669"/>
    <property type="project" value="TreeGrafter"/>
</dbReference>
<keyword evidence="5" id="KW-0406">Ion transport</keyword>